<keyword evidence="2" id="KW-1133">Transmembrane helix</keyword>
<keyword evidence="2" id="KW-0472">Membrane</keyword>
<keyword evidence="2" id="KW-0812">Transmembrane</keyword>
<evidence type="ECO:0000313" key="4">
    <source>
        <dbReference type="Proteomes" id="UP001603418"/>
    </source>
</evidence>
<comment type="caution">
    <text evidence="3">The sequence shown here is derived from an EMBL/GenBank/DDBJ whole genome shotgun (WGS) entry which is preliminary data.</text>
</comment>
<dbReference type="RefSeq" id="WP_157855612.1">
    <property type="nucleotide sequence ID" value="NZ_JBFACJ010000055.1"/>
</dbReference>
<evidence type="ECO:0000313" key="3">
    <source>
        <dbReference type="EMBL" id="MFF9887094.1"/>
    </source>
</evidence>
<feature type="region of interest" description="Disordered" evidence="1">
    <location>
        <begin position="79"/>
        <end position="123"/>
    </location>
</feature>
<sequence length="123" mass="12502">MASAADEGEAVGERSGGIRPTLEQVSLDEPELGARPYLRLMTAIGGLGIIAACVAAAVGLSTDPALPFLDSVPTLPSGLPTLPTRLPDIVPTGEPQEPPPADLPTFPTDFPGLPRLPQVGGVS</sequence>
<evidence type="ECO:0000256" key="1">
    <source>
        <dbReference type="SAM" id="MobiDB-lite"/>
    </source>
</evidence>
<gene>
    <name evidence="3" type="ORF">ACF1HC_36760</name>
</gene>
<feature type="compositionally biased region" description="Acidic residues" evidence="1">
    <location>
        <begin position="1"/>
        <end position="10"/>
    </location>
</feature>
<accession>A0ABW6Z9J7</accession>
<dbReference type="EMBL" id="JBICBM010000026">
    <property type="protein sequence ID" value="MFF9887094.1"/>
    <property type="molecule type" value="Genomic_DNA"/>
</dbReference>
<feature type="transmembrane region" description="Helical" evidence="2">
    <location>
        <begin position="37"/>
        <end position="60"/>
    </location>
</feature>
<keyword evidence="4" id="KW-1185">Reference proteome</keyword>
<protein>
    <submittedName>
        <fullName evidence="3">Uncharacterized protein</fullName>
    </submittedName>
</protein>
<reference evidence="3 4" key="1">
    <citation type="submission" date="2024-10" db="EMBL/GenBank/DDBJ databases">
        <title>The Natural Products Discovery Center: Release of the First 8490 Sequenced Strains for Exploring Actinobacteria Biosynthetic Diversity.</title>
        <authorList>
            <person name="Kalkreuter E."/>
            <person name="Kautsar S.A."/>
            <person name="Yang D."/>
            <person name="Bader C.D."/>
            <person name="Teijaro C.N."/>
            <person name="Fluegel L."/>
            <person name="Davis C.M."/>
            <person name="Simpson J.R."/>
            <person name="Lauterbach L."/>
            <person name="Steele A.D."/>
            <person name="Gui C."/>
            <person name="Meng S."/>
            <person name="Li G."/>
            <person name="Viehrig K."/>
            <person name="Ye F."/>
            <person name="Su P."/>
            <person name="Kiefer A.F."/>
            <person name="Nichols A."/>
            <person name="Cepeda A.J."/>
            <person name="Yan W."/>
            <person name="Fan B."/>
            <person name="Jiang Y."/>
            <person name="Adhikari A."/>
            <person name="Zheng C.-J."/>
            <person name="Schuster L."/>
            <person name="Cowan T.M."/>
            <person name="Smanski M.J."/>
            <person name="Chevrette M.G."/>
            <person name="De Carvalho L.P.S."/>
            <person name="Shen B."/>
        </authorList>
    </citation>
    <scope>NUCLEOTIDE SEQUENCE [LARGE SCALE GENOMIC DNA]</scope>
    <source>
        <strain evidence="3 4">NPDC013366</strain>
    </source>
</reference>
<name>A0ABW6Z9J7_9ACTN</name>
<feature type="region of interest" description="Disordered" evidence="1">
    <location>
        <begin position="1"/>
        <end position="28"/>
    </location>
</feature>
<proteinExistence type="predicted"/>
<dbReference type="Proteomes" id="UP001603418">
    <property type="component" value="Unassembled WGS sequence"/>
</dbReference>
<organism evidence="3 4">
    <name type="scientific">Streptomyces eurythermus</name>
    <dbReference type="NCBI Taxonomy" id="42237"/>
    <lineage>
        <taxon>Bacteria</taxon>
        <taxon>Bacillati</taxon>
        <taxon>Actinomycetota</taxon>
        <taxon>Actinomycetes</taxon>
        <taxon>Kitasatosporales</taxon>
        <taxon>Streptomycetaceae</taxon>
        <taxon>Streptomyces</taxon>
    </lineage>
</organism>
<evidence type="ECO:0000256" key="2">
    <source>
        <dbReference type="SAM" id="Phobius"/>
    </source>
</evidence>